<dbReference type="AlphaFoldDB" id="A0A9P6DNL5"/>
<evidence type="ECO:0000256" key="2">
    <source>
        <dbReference type="PROSITE-ProRule" id="PRU00047"/>
    </source>
</evidence>
<feature type="domain" description="CCHC-type" evidence="4">
    <location>
        <begin position="131"/>
        <end position="146"/>
    </location>
</feature>
<dbReference type="SMART" id="SM00343">
    <property type="entry name" value="ZnF_C2HC"/>
    <property type="match status" value="1"/>
</dbReference>
<reference evidence="5" key="1">
    <citation type="journal article" date="2020" name="Nat. Commun.">
        <title>Large-scale genome sequencing of mycorrhizal fungi provides insights into the early evolution of symbiotic traits.</title>
        <authorList>
            <person name="Miyauchi S."/>
            <person name="Kiss E."/>
            <person name="Kuo A."/>
            <person name="Drula E."/>
            <person name="Kohler A."/>
            <person name="Sanchez-Garcia M."/>
            <person name="Morin E."/>
            <person name="Andreopoulos B."/>
            <person name="Barry K.W."/>
            <person name="Bonito G."/>
            <person name="Buee M."/>
            <person name="Carver A."/>
            <person name="Chen C."/>
            <person name="Cichocki N."/>
            <person name="Clum A."/>
            <person name="Culley D."/>
            <person name="Crous P.W."/>
            <person name="Fauchery L."/>
            <person name="Girlanda M."/>
            <person name="Hayes R.D."/>
            <person name="Keri Z."/>
            <person name="LaButti K."/>
            <person name="Lipzen A."/>
            <person name="Lombard V."/>
            <person name="Magnuson J."/>
            <person name="Maillard F."/>
            <person name="Murat C."/>
            <person name="Nolan M."/>
            <person name="Ohm R.A."/>
            <person name="Pangilinan J."/>
            <person name="Pereira M.F."/>
            <person name="Perotto S."/>
            <person name="Peter M."/>
            <person name="Pfister S."/>
            <person name="Riley R."/>
            <person name="Sitrit Y."/>
            <person name="Stielow J.B."/>
            <person name="Szollosi G."/>
            <person name="Zifcakova L."/>
            <person name="Stursova M."/>
            <person name="Spatafora J.W."/>
            <person name="Tedersoo L."/>
            <person name="Vaario L.M."/>
            <person name="Yamada A."/>
            <person name="Yan M."/>
            <person name="Wang P."/>
            <person name="Xu J."/>
            <person name="Bruns T."/>
            <person name="Baldrian P."/>
            <person name="Vilgalys R."/>
            <person name="Dunand C."/>
            <person name="Henrissat B."/>
            <person name="Grigoriev I.V."/>
            <person name="Hibbett D."/>
            <person name="Nagy L.G."/>
            <person name="Martin F.M."/>
        </authorList>
    </citation>
    <scope>NUCLEOTIDE SEQUENCE</scope>
    <source>
        <strain evidence="5">UP504</strain>
    </source>
</reference>
<proteinExistence type="predicted"/>
<dbReference type="OrthoDB" id="8026949at2759"/>
<evidence type="ECO:0000256" key="1">
    <source>
        <dbReference type="ARBA" id="ARBA00022664"/>
    </source>
</evidence>
<keyword evidence="1" id="KW-0507">mRNA processing</keyword>
<feature type="region of interest" description="Disordered" evidence="3">
    <location>
        <begin position="28"/>
        <end position="52"/>
    </location>
</feature>
<name>A0A9P6DNL5_9AGAM</name>
<dbReference type="InterPro" id="IPR001878">
    <property type="entry name" value="Znf_CCHC"/>
</dbReference>
<evidence type="ECO:0000259" key="4">
    <source>
        <dbReference type="PROSITE" id="PS50158"/>
    </source>
</evidence>
<accession>A0A9P6DNL5</accession>
<comment type="caution">
    <text evidence="5">The sequence shown here is derived from an EMBL/GenBank/DDBJ whole genome shotgun (WGS) entry which is preliminary data.</text>
</comment>
<dbReference type="PROSITE" id="PS50158">
    <property type="entry name" value="ZF_CCHC"/>
    <property type="match status" value="1"/>
</dbReference>
<dbReference type="GO" id="GO:0006397">
    <property type="term" value="P:mRNA processing"/>
    <property type="evidence" value="ECO:0007669"/>
    <property type="project" value="UniProtKB-KW"/>
</dbReference>
<gene>
    <name evidence="5" type="ORF">BS47DRAFT_1397221</name>
</gene>
<dbReference type="Proteomes" id="UP000886523">
    <property type="component" value="Unassembled WGS sequence"/>
</dbReference>
<dbReference type="EMBL" id="MU129043">
    <property type="protein sequence ID" value="KAF9509106.1"/>
    <property type="molecule type" value="Genomic_DNA"/>
</dbReference>
<dbReference type="Gene3D" id="4.10.60.10">
    <property type="entry name" value="Zinc finger, CCHC-type"/>
    <property type="match status" value="1"/>
</dbReference>
<evidence type="ECO:0000313" key="6">
    <source>
        <dbReference type="Proteomes" id="UP000886523"/>
    </source>
</evidence>
<keyword evidence="2" id="KW-0479">Metal-binding</keyword>
<dbReference type="GO" id="GO:0008270">
    <property type="term" value="F:zinc ion binding"/>
    <property type="evidence" value="ECO:0007669"/>
    <property type="project" value="UniProtKB-KW"/>
</dbReference>
<evidence type="ECO:0000313" key="5">
    <source>
        <dbReference type="EMBL" id="KAF9509106.1"/>
    </source>
</evidence>
<evidence type="ECO:0000256" key="3">
    <source>
        <dbReference type="SAM" id="MobiDB-lite"/>
    </source>
</evidence>
<dbReference type="InterPro" id="IPR036875">
    <property type="entry name" value="Znf_CCHC_sf"/>
</dbReference>
<keyword evidence="6" id="KW-1185">Reference proteome</keyword>
<protein>
    <recommendedName>
        <fullName evidence="4">CCHC-type domain-containing protein</fullName>
    </recommendedName>
</protein>
<dbReference type="Pfam" id="PF00098">
    <property type="entry name" value="zf-CCHC"/>
    <property type="match status" value="1"/>
</dbReference>
<dbReference type="GO" id="GO:0003676">
    <property type="term" value="F:nucleic acid binding"/>
    <property type="evidence" value="ECO:0007669"/>
    <property type="project" value="InterPro"/>
</dbReference>
<dbReference type="SUPFAM" id="SSF57756">
    <property type="entry name" value="Retrovirus zinc finger-like domains"/>
    <property type="match status" value="1"/>
</dbReference>
<keyword evidence="2" id="KW-0862">Zinc</keyword>
<organism evidence="5 6">
    <name type="scientific">Hydnum rufescens UP504</name>
    <dbReference type="NCBI Taxonomy" id="1448309"/>
    <lineage>
        <taxon>Eukaryota</taxon>
        <taxon>Fungi</taxon>
        <taxon>Dikarya</taxon>
        <taxon>Basidiomycota</taxon>
        <taxon>Agaricomycotina</taxon>
        <taxon>Agaricomycetes</taxon>
        <taxon>Cantharellales</taxon>
        <taxon>Hydnaceae</taxon>
        <taxon>Hydnum</taxon>
    </lineage>
</organism>
<sequence>MPEVIQTIKLRLKRDLYQVLDDDGQYGLHDNEATTDSSDSDEFSSIDSNTNQDARHTGFKRYWVKHEAKPSKDKPTIIALELKPQDTRNLVKSNIDDLAEKIRRLTIVLGHLQADTVGTHPVNLSTSSITCFMCGEQGHLLKDCPETKAFVAKKVLRWSSEG</sequence>
<keyword evidence="2" id="KW-0863">Zinc-finger</keyword>